<name>A0A8K1LNU7_9PASS</name>
<dbReference type="Proteomes" id="UP000796761">
    <property type="component" value="Unassembled WGS sequence"/>
</dbReference>
<gene>
    <name evidence="1" type="ORF">HGM15179_005961</name>
</gene>
<keyword evidence="2" id="KW-1185">Reference proteome</keyword>
<evidence type="ECO:0000313" key="2">
    <source>
        <dbReference type="Proteomes" id="UP000796761"/>
    </source>
</evidence>
<accession>A0A8K1LNU7</accession>
<dbReference type="EMBL" id="SWJQ01000131">
    <property type="protein sequence ID" value="TRZ21200.1"/>
    <property type="molecule type" value="Genomic_DNA"/>
</dbReference>
<reference evidence="1" key="1">
    <citation type="submission" date="2019-04" db="EMBL/GenBank/DDBJ databases">
        <title>Genome assembly of Zosterops borbonicus 15179.</title>
        <authorList>
            <person name="Leroy T."/>
            <person name="Anselmetti Y."/>
            <person name="Tilak M.-K."/>
            <person name="Nabholz B."/>
        </authorList>
    </citation>
    <scope>NUCLEOTIDE SEQUENCE</scope>
    <source>
        <strain evidence="1">HGM_15179</strain>
        <tissue evidence="1">Muscle</tissue>
    </source>
</reference>
<dbReference type="OrthoDB" id="10323876at2759"/>
<dbReference type="AlphaFoldDB" id="A0A8K1LNU7"/>
<protein>
    <submittedName>
        <fullName evidence="1">Uncharacterized protein</fullName>
    </submittedName>
</protein>
<sequence>MGTEEDFTLAMEIAPNVIESQQPKIPEVLNVTGNILVHGQMNMMSSSVAAPEAGRKALCGEQKPVQDDDCAAEGFLELLP</sequence>
<proteinExistence type="predicted"/>
<evidence type="ECO:0000313" key="1">
    <source>
        <dbReference type="EMBL" id="TRZ21200.1"/>
    </source>
</evidence>
<organism evidence="1 2">
    <name type="scientific">Zosterops borbonicus</name>
    <dbReference type="NCBI Taxonomy" id="364589"/>
    <lineage>
        <taxon>Eukaryota</taxon>
        <taxon>Metazoa</taxon>
        <taxon>Chordata</taxon>
        <taxon>Craniata</taxon>
        <taxon>Vertebrata</taxon>
        <taxon>Euteleostomi</taxon>
        <taxon>Archelosauria</taxon>
        <taxon>Archosauria</taxon>
        <taxon>Dinosauria</taxon>
        <taxon>Saurischia</taxon>
        <taxon>Theropoda</taxon>
        <taxon>Coelurosauria</taxon>
        <taxon>Aves</taxon>
        <taxon>Neognathae</taxon>
        <taxon>Neoaves</taxon>
        <taxon>Telluraves</taxon>
        <taxon>Australaves</taxon>
        <taxon>Passeriformes</taxon>
        <taxon>Sylvioidea</taxon>
        <taxon>Zosteropidae</taxon>
        <taxon>Zosterops</taxon>
    </lineage>
</organism>
<comment type="caution">
    <text evidence="1">The sequence shown here is derived from an EMBL/GenBank/DDBJ whole genome shotgun (WGS) entry which is preliminary data.</text>
</comment>